<sequence>MSEPAMKSAVTENSPTLTLSSNDMVHHSDNKIPHHPNHEDIESKPDASPEEIITILEVIAATGKFWHDWDVLKNMMSFQLKQVLAEYPQAQMTSELQQSSLSGETYFELVNRLNEALLGFIEGPPFTVQRLCEILMNPKSTYHSLSKLTLALEKNLLVTSTLTMCTDPYPATPTKKPLKPPQGNPNEGAPNGVENANIDGDEEMVDAEADEDPATKDTEMKEGKVEEDSATGSSESDSDPCASIEQSSAATEECSSAPQAP</sequence>
<name>A0ABR2M812_9ASPA</name>
<feature type="compositionally biased region" description="Basic and acidic residues" evidence="2">
    <location>
        <begin position="24"/>
        <end position="46"/>
    </location>
</feature>
<evidence type="ECO:0000313" key="4">
    <source>
        <dbReference type="Proteomes" id="UP001412067"/>
    </source>
</evidence>
<keyword evidence="4" id="KW-1185">Reference proteome</keyword>
<accession>A0ABR2M812</accession>
<evidence type="ECO:0000313" key="3">
    <source>
        <dbReference type="EMBL" id="KAK8960287.1"/>
    </source>
</evidence>
<proteinExistence type="inferred from homology"/>
<evidence type="ECO:0008006" key="5">
    <source>
        <dbReference type="Google" id="ProtNLM"/>
    </source>
</evidence>
<dbReference type="Proteomes" id="UP001412067">
    <property type="component" value="Unassembled WGS sequence"/>
</dbReference>
<organism evidence="3 4">
    <name type="scientific">Platanthera guangdongensis</name>
    <dbReference type="NCBI Taxonomy" id="2320717"/>
    <lineage>
        <taxon>Eukaryota</taxon>
        <taxon>Viridiplantae</taxon>
        <taxon>Streptophyta</taxon>
        <taxon>Embryophyta</taxon>
        <taxon>Tracheophyta</taxon>
        <taxon>Spermatophyta</taxon>
        <taxon>Magnoliopsida</taxon>
        <taxon>Liliopsida</taxon>
        <taxon>Asparagales</taxon>
        <taxon>Orchidaceae</taxon>
        <taxon>Orchidoideae</taxon>
        <taxon>Orchideae</taxon>
        <taxon>Orchidinae</taxon>
        <taxon>Platanthera</taxon>
    </lineage>
</organism>
<reference evidence="3 4" key="1">
    <citation type="journal article" date="2022" name="Nat. Plants">
        <title>Genomes of leafy and leafless Platanthera orchids illuminate the evolution of mycoheterotrophy.</title>
        <authorList>
            <person name="Li M.H."/>
            <person name="Liu K.W."/>
            <person name="Li Z."/>
            <person name="Lu H.C."/>
            <person name="Ye Q.L."/>
            <person name="Zhang D."/>
            <person name="Wang J.Y."/>
            <person name="Li Y.F."/>
            <person name="Zhong Z.M."/>
            <person name="Liu X."/>
            <person name="Yu X."/>
            <person name="Liu D.K."/>
            <person name="Tu X.D."/>
            <person name="Liu B."/>
            <person name="Hao Y."/>
            <person name="Liao X.Y."/>
            <person name="Jiang Y.T."/>
            <person name="Sun W.H."/>
            <person name="Chen J."/>
            <person name="Chen Y.Q."/>
            <person name="Ai Y."/>
            <person name="Zhai J.W."/>
            <person name="Wu S.S."/>
            <person name="Zhou Z."/>
            <person name="Hsiao Y.Y."/>
            <person name="Wu W.L."/>
            <person name="Chen Y.Y."/>
            <person name="Lin Y.F."/>
            <person name="Hsu J.L."/>
            <person name="Li C.Y."/>
            <person name="Wang Z.W."/>
            <person name="Zhao X."/>
            <person name="Zhong W.Y."/>
            <person name="Ma X.K."/>
            <person name="Ma L."/>
            <person name="Huang J."/>
            <person name="Chen G.Z."/>
            <person name="Huang M.Z."/>
            <person name="Huang L."/>
            <person name="Peng D.H."/>
            <person name="Luo Y.B."/>
            <person name="Zou S.Q."/>
            <person name="Chen S.P."/>
            <person name="Lan S."/>
            <person name="Tsai W.C."/>
            <person name="Van de Peer Y."/>
            <person name="Liu Z.J."/>
        </authorList>
    </citation>
    <scope>NUCLEOTIDE SEQUENCE [LARGE SCALE GENOMIC DNA]</scope>
    <source>
        <strain evidence="3">Lor288</strain>
    </source>
</reference>
<dbReference type="EMBL" id="JBBWWR010000010">
    <property type="protein sequence ID" value="KAK8960287.1"/>
    <property type="molecule type" value="Genomic_DNA"/>
</dbReference>
<evidence type="ECO:0000256" key="1">
    <source>
        <dbReference type="ARBA" id="ARBA00009207"/>
    </source>
</evidence>
<feature type="compositionally biased region" description="Acidic residues" evidence="2">
    <location>
        <begin position="199"/>
        <end position="212"/>
    </location>
</feature>
<feature type="region of interest" description="Disordered" evidence="2">
    <location>
        <begin position="169"/>
        <end position="261"/>
    </location>
</feature>
<evidence type="ECO:0000256" key="2">
    <source>
        <dbReference type="SAM" id="MobiDB-lite"/>
    </source>
</evidence>
<protein>
    <recommendedName>
        <fullName evidence="5">Serine/threonine-protein phosphatase 4 regulatory subunit 2</fullName>
    </recommendedName>
</protein>
<comment type="caution">
    <text evidence="3">The sequence shown here is derived from an EMBL/GenBank/DDBJ whole genome shotgun (WGS) entry which is preliminary data.</text>
</comment>
<dbReference type="InterPro" id="IPR015267">
    <property type="entry name" value="PPP4R2"/>
</dbReference>
<dbReference type="Pfam" id="PF09184">
    <property type="entry name" value="PPP4R2"/>
    <property type="match status" value="1"/>
</dbReference>
<dbReference type="PANTHER" id="PTHR16487">
    <property type="entry name" value="PPP4R2-RELATED PROTEIN"/>
    <property type="match status" value="1"/>
</dbReference>
<feature type="compositionally biased region" description="Basic and acidic residues" evidence="2">
    <location>
        <begin position="213"/>
        <end position="227"/>
    </location>
</feature>
<dbReference type="PANTHER" id="PTHR16487:SF0">
    <property type="entry name" value="PROTEIN PHOSPHATASE 4 REGULATORY SUBUNIT 2-RELATED"/>
    <property type="match status" value="1"/>
</dbReference>
<comment type="similarity">
    <text evidence="1">Belongs to the PPP4R2 family.</text>
</comment>
<feature type="region of interest" description="Disordered" evidence="2">
    <location>
        <begin position="1"/>
        <end position="46"/>
    </location>
</feature>
<feature type="compositionally biased region" description="Polar residues" evidence="2">
    <location>
        <begin position="10"/>
        <end position="23"/>
    </location>
</feature>
<gene>
    <name evidence="3" type="ORF">KSP40_PGU001712</name>
</gene>
<feature type="compositionally biased region" description="Polar residues" evidence="2">
    <location>
        <begin position="244"/>
        <end position="261"/>
    </location>
</feature>